<gene>
    <name evidence="1" type="ORF">DDF84_020970</name>
</gene>
<reference evidence="1 2" key="1">
    <citation type="submission" date="2019-03" db="EMBL/GenBank/DDBJ databases">
        <title>Comparative insights into the high quality Complete genome sequence of highly metal resistant Cupriavidus metallidurans strain BS1 isolated from a gold-copper mine.</title>
        <authorList>
            <person name="Mazhar H.S."/>
            <person name="Rensing C."/>
        </authorList>
    </citation>
    <scope>NUCLEOTIDE SEQUENCE [LARGE SCALE GENOMIC DNA]</scope>
    <source>
        <strain evidence="1 2">BS1</strain>
    </source>
</reference>
<dbReference type="Proteomes" id="UP000253772">
    <property type="component" value="Chromosome c2"/>
</dbReference>
<evidence type="ECO:0000313" key="2">
    <source>
        <dbReference type="Proteomes" id="UP000253772"/>
    </source>
</evidence>
<proteinExistence type="predicted"/>
<accession>A0A482ITM5</accession>
<sequence>MQYLNGLDAKVGDVVMLGDRETGVVVCSFTNAEYSPGYESFMRRHTSEGILIDFPTYGLMHFKFAEVGLTLLSRRTG</sequence>
<name>A0A482ITM5_9BURK</name>
<protein>
    <submittedName>
        <fullName evidence="1">Uncharacterized protein</fullName>
    </submittedName>
</protein>
<dbReference type="EMBL" id="CP037901">
    <property type="protein sequence ID" value="QBP12238.1"/>
    <property type="molecule type" value="Genomic_DNA"/>
</dbReference>
<dbReference type="OrthoDB" id="9135677at2"/>
<dbReference type="RefSeq" id="WP_133258077.1">
    <property type="nucleotide sequence ID" value="NZ_CP026544.1"/>
</dbReference>
<organism evidence="1 2">
    <name type="scientific">Cupriavidus metallidurans</name>
    <dbReference type="NCBI Taxonomy" id="119219"/>
    <lineage>
        <taxon>Bacteria</taxon>
        <taxon>Pseudomonadati</taxon>
        <taxon>Pseudomonadota</taxon>
        <taxon>Betaproteobacteria</taxon>
        <taxon>Burkholderiales</taxon>
        <taxon>Burkholderiaceae</taxon>
        <taxon>Cupriavidus</taxon>
    </lineage>
</organism>
<dbReference type="AlphaFoldDB" id="A0A482ITM5"/>
<evidence type="ECO:0000313" key="1">
    <source>
        <dbReference type="EMBL" id="QBP12238.1"/>
    </source>
</evidence>